<proteinExistence type="predicted"/>
<dbReference type="KEGG" id="tet:TTHERM_00620920"/>
<reference evidence="2" key="1">
    <citation type="journal article" date="2006" name="PLoS Biol.">
        <title>Macronuclear genome sequence of the ciliate Tetrahymena thermophila, a model eukaryote.</title>
        <authorList>
            <person name="Eisen J.A."/>
            <person name="Coyne R.S."/>
            <person name="Wu M."/>
            <person name="Wu D."/>
            <person name="Thiagarajan M."/>
            <person name="Wortman J.R."/>
            <person name="Badger J.H."/>
            <person name="Ren Q."/>
            <person name="Amedeo P."/>
            <person name="Jones K.M."/>
            <person name="Tallon L.J."/>
            <person name="Delcher A.L."/>
            <person name="Salzberg S.L."/>
            <person name="Silva J.C."/>
            <person name="Haas B.J."/>
            <person name="Majoros W.H."/>
            <person name="Farzad M."/>
            <person name="Carlton J.M."/>
            <person name="Smith R.K. Jr."/>
            <person name="Garg J."/>
            <person name="Pearlman R.E."/>
            <person name="Karrer K.M."/>
            <person name="Sun L."/>
            <person name="Manning G."/>
            <person name="Elde N.C."/>
            <person name="Turkewitz A.P."/>
            <person name="Asai D.J."/>
            <person name="Wilkes D.E."/>
            <person name="Wang Y."/>
            <person name="Cai H."/>
            <person name="Collins K."/>
            <person name="Stewart B.A."/>
            <person name="Lee S.R."/>
            <person name="Wilamowska K."/>
            <person name="Weinberg Z."/>
            <person name="Ruzzo W.L."/>
            <person name="Wloga D."/>
            <person name="Gaertig J."/>
            <person name="Frankel J."/>
            <person name="Tsao C.-C."/>
            <person name="Gorovsky M.A."/>
            <person name="Keeling P.J."/>
            <person name="Waller R.F."/>
            <person name="Patron N.J."/>
            <person name="Cherry J.M."/>
            <person name="Stover N.A."/>
            <person name="Krieger C.J."/>
            <person name="del Toro C."/>
            <person name="Ryder H.F."/>
            <person name="Williamson S.C."/>
            <person name="Barbeau R.A."/>
            <person name="Hamilton E.P."/>
            <person name="Orias E."/>
        </authorList>
    </citation>
    <scope>NUCLEOTIDE SEQUENCE [LARGE SCALE GENOMIC DNA]</scope>
    <source>
        <strain evidence="2">SB210</strain>
    </source>
</reference>
<dbReference type="AlphaFoldDB" id="Q23MG7"/>
<dbReference type="GeneID" id="7823782"/>
<protein>
    <submittedName>
        <fullName evidence="1">Uncharacterized protein</fullName>
    </submittedName>
</protein>
<dbReference type="InParanoid" id="Q23MG7"/>
<dbReference type="RefSeq" id="XP_001017917.2">
    <property type="nucleotide sequence ID" value="XM_001017917.2"/>
</dbReference>
<gene>
    <name evidence="1" type="ORF">TTHERM_00620920</name>
</gene>
<dbReference type="HOGENOM" id="CLU_1672802_0_0_1"/>
<accession>Q23MG7</accession>
<evidence type="ECO:0000313" key="2">
    <source>
        <dbReference type="Proteomes" id="UP000009168"/>
    </source>
</evidence>
<dbReference type="Proteomes" id="UP000009168">
    <property type="component" value="Unassembled WGS sequence"/>
</dbReference>
<organism evidence="1 2">
    <name type="scientific">Tetrahymena thermophila (strain SB210)</name>
    <dbReference type="NCBI Taxonomy" id="312017"/>
    <lineage>
        <taxon>Eukaryota</taxon>
        <taxon>Sar</taxon>
        <taxon>Alveolata</taxon>
        <taxon>Ciliophora</taxon>
        <taxon>Intramacronucleata</taxon>
        <taxon>Oligohymenophorea</taxon>
        <taxon>Hymenostomatida</taxon>
        <taxon>Tetrahymenina</taxon>
        <taxon>Tetrahymenidae</taxon>
        <taxon>Tetrahymena</taxon>
    </lineage>
</organism>
<keyword evidence="2" id="KW-1185">Reference proteome</keyword>
<dbReference type="EMBL" id="GG662661">
    <property type="protein sequence ID" value="EAR97672.2"/>
    <property type="molecule type" value="Genomic_DNA"/>
</dbReference>
<name>Q23MG7_TETTS</name>
<evidence type="ECO:0000313" key="1">
    <source>
        <dbReference type="EMBL" id="EAR97672.2"/>
    </source>
</evidence>
<sequence length="141" mass="16603">MSTPKLDDWEVIFDNNQINIDEIQKTPADQIQVLDQDNYQIEFVLSKRDSHQEYQLYSVKNEENKLNCKPKSELNNMQNEDSNQNSKNLDTQVVYKINSECNLAKIDCIQDNQQLLMQKDKSMLQDDELKKLNLSFTKRNA</sequence>